<keyword evidence="1" id="KW-1133">Transmembrane helix</keyword>
<evidence type="ECO:0000256" key="1">
    <source>
        <dbReference type="SAM" id="Phobius"/>
    </source>
</evidence>
<dbReference type="eggNOG" id="COG5298">
    <property type="taxonomic scope" value="Bacteria"/>
</dbReference>
<reference evidence="2 3" key="1">
    <citation type="journal article" date="2015" name="Genome Announc.">
        <title>Expanding the biotechnology potential of lactobacilli through comparative genomics of 213 strains and associated genera.</title>
        <authorList>
            <person name="Sun Z."/>
            <person name="Harris H.M."/>
            <person name="McCann A."/>
            <person name="Guo C."/>
            <person name="Argimon S."/>
            <person name="Zhang W."/>
            <person name="Yang X."/>
            <person name="Jeffery I.B."/>
            <person name="Cooney J.C."/>
            <person name="Kagawa T.F."/>
            <person name="Liu W."/>
            <person name="Song Y."/>
            <person name="Salvetti E."/>
            <person name="Wrobel A."/>
            <person name="Rasinkangas P."/>
            <person name="Parkhill J."/>
            <person name="Rea M.C."/>
            <person name="O'Sullivan O."/>
            <person name="Ritari J."/>
            <person name="Douillard F.P."/>
            <person name="Paul Ross R."/>
            <person name="Yang R."/>
            <person name="Briner A.E."/>
            <person name="Felis G.E."/>
            <person name="de Vos W.M."/>
            <person name="Barrangou R."/>
            <person name="Klaenhammer T.R."/>
            <person name="Caufield P.W."/>
            <person name="Cui Y."/>
            <person name="Zhang H."/>
            <person name="O'Toole P.W."/>
        </authorList>
    </citation>
    <scope>NUCLEOTIDE SEQUENCE [LARGE SCALE GENOMIC DNA]</scope>
    <source>
        <strain evidence="2 3">ATCC 53295</strain>
    </source>
</reference>
<gene>
    <name evidence="2" type="ORF">FD07_GL001590</name>
</gene>
<comment type="caution">
    <text evidence="2">The sequence shown here is derived from an EMBL/GenBank/DDBJ whole genome shotgun (WGS) entry which is preliminary data.</text>
</comment>
<evidence type="ECO:0000313" key="3">
    <source>
        <dbReference type="Proteomes" id="UP000051176"/>
    </source>
</evidence>
<dbReference type="RefSeq" id="WP_020088162.1">
    <property type="nucleotide sequence ID" value="NZ_AZCZ01000004.1"/>
</dbReference>
<sequence length="521" mass="57502">MKKRLILGLLVLVACLGIGWGQTSPAIAASKRVLIVYDAINPTVDGQKKLAGLQQILASAGVATQTERLSDYHAGQLTTKAYAGVVTLINWPQGDLKNAEFTRDRAAFTGKKLHIGQGLSAVEARELHAVRRNVYHQQLILSAEGQQQLLPFSEDITLLKTQGKAHRYGTLRPQNQGIGRYPYGTVVGQRGYLPYFEASGFSQVLAAQTIAQLFGKQRQLQPLLTITGVTPYSDLKRLTTLAQRLNAAGIPFAISTTSVADNTSLAAFSRFAKALRIVENNQGIIFLQVPVVGAANKQSGSLLEQTMVEELNQLGQRQVMPVGISAPVYWNQDKVFRKYGLARSTSVLLLPNPATTTFAYQDNLGGRYAQTWTGLSLNSLLTVKDGQRVAVNQLKFPVPTAVTVAFPTSRKQLVAITHRVTQLNVNWYQPQDSLQTKITSASATFAYKQGTYYLNGSPVTVGPEATGIPKYHFSQKRHVALDRYFKVQGNILLVFFTFTTIVLVTFLILGRRIYRRMFRRK</sequence>
<feature type="transmembrane region" description="Helical" evidence="1">
    <location>
        <begin position="491"/>
        <end position="510"/>
    </location>
</feature>
<dbReference type="PATRIC" id="fig|1267003.4.peg.1675"/>
<keyword evidence="1" id="KW-0812">Transmembrane</keyword>
<dbReference type="STRING" id="357278.IV61_GL000753"/>
<evidence type="ECO:0008006" key="4">
    <source>
        <dbReference type="Google" id="ProtNLM"/>
    </source>
</evidence>
<dbReference type="PROSITE" id="PS51257">
    <property type="entry name" value="PROKAR_LIPOPROTEIN"/>
    <property type="match status" value="1"/>
</dbReference>
<dbReference type="Proteomes" id="UP000051176">
    <property type="component" value="Unassembled WGS sequence"/>
</dbReference>
<keyword evidence="3" id="KW-1185">Reference proteome</keyword>
<evidence type="ECO:0000313" key="2">
    <source>
        <dbReference type="EMBL" id="KRK39303.1"/>
    </source>
</evidence>
<dbReference type="AlphaFoldDB" id="A0A0R1H8Q3"/>
<name>A0A0R1H8Q3_9LACO</name>
<keyword evidence="1" id="KW-0472">Membrane</keyword>
<accession>A0A0R1H8Q3</accession>
<proteinExistence type="predicted"/>
<protein>
    <recommendedName>
        <fullName evidence="4">DUF2334 domain-containing protein</fullName>
    </recommendedName>
</protein>
<dbReference type="OrthoDB" id="2173243at2"/>
<dbReference type="EMBL" id="AZCZ01000004">
    <property type="protein sequence ID" value="KRK39303.1"/>
    <property type="molecule type" value="Genomic_DNA"/>
</dbReference>
<organism evidence="2 3">
    <name type="scientific">Levilactobacillus parabrevis ATCC 53295</name>
    <dbReference type="NCBI Taxonomy" id="1267003"/>
    <lineage>
        <taxon>Bacteria</taxon>
        <taxon>Bacillati</taxon>
        <taxon>Bacillota</taxon>
        <taxon>Bacilli</taxon>
        <taxon>Lactobacillales</taxon>
        <taxon>Lactobacillaceae</taxon>
        <taxon>Levilactobacillus</taxon>
    </lineage>
</organism>